<dbReference type="OrthoDB" id="1495285at2"/>
<dbReference type="InterPro" id="IPR011050">
    <property type="entry name" value="Pectin_lyase_fold/virulence"/>
</dbReference>
<dbReference type="Gene3D" id="2.160.20.80">
    <property type="entry name" value="E3 ubiquitin-protein ligase SopA"/>
    <property type="match status" value="1"/>
</dbReference>
<dbReference type="STRING" id="1121895.GCA_000378485_00239"/>
<dbReference type="SUPFAM" id="SSF51126">
    <property type="entry name" value="Pectin lyase-like"/>
    <property type="match status" value="1"/>
</dbReference>
<dbReference type="AlphaFoldDB" id="A0A0A2M6U0"/>
<dbReference type="EMBL" id="JRLX01000001">
    <property type="protein sequence ID" value="KGO88367.1"/>
    <property type="molecule type" value="Genomic_DNA"/>
</dbReference>
<comment type="caution">
    <text evidence="1">The sequence shown here is derived from an EMBL/GenBank/DDBJ whole genome shotgun (WGS) entry which is preliminary data.</text>
</comment>
<protein>
    <submittedName>
        <fullName evidence="1">Uncharacterized protein</fullName>
    </submittedName>
</protein>
<sequence length="438" mass="46587">MPNNFFLTGAAYTSKAGSDSNNGTTKDTPKATLNAAVALNLVGDVVVGAGSYSESIVATTAITGIRGDGDVLFYGDSTMEFTISVSTGIFAVSNITFNGYRAISARFNGNGRDFVNCKFYNISAFNPQGFGVFTNCIFVNCTWAGTNASRYTFDQCIFINCTIRDCSKMTNCYMNGVSTVRTIAGITAANFDGNNIMGANAIAVSDTNYLSLTAHKAANPTLNINSFNLPPKFNGVEKLDFSLQFDSPHIRVDAVNIGGTTTGISTAALDPEFRQENGAIWTGVMISGTDIVLSPGVTVGTIRAAPIRTSVNSSEILNLVYNGQMLFNKSTPGGSATNLTVPDATTYPGNSANGMGNPDRLTFEVRWTNSDNKPVIDADYINGYLLPAGAFGEFLLNRKPVVDSAGKANGAAGFNPASVNPVFWTWYQPQITLRNNYV</sequence>
<organism evidence="1 2">
    <name type="scientific">Flavobacterium rivuli WB 3.3-2 = DSM 21788</name>
    <dbReference type="NCBI Taxonomy" id="1121895"/>
    <lineage>
        <taxon>Bacteria</taxon>
        <taxon>Pseudomonadati</taxon>
        <taxon>Bacteroidota</taxon>
        <taxon>Flavobacteriia</taxon>
        <taxon>Flavobacteriales</taxon>
        <taxon>Flavobacteriaceae</taxon>
        <taxon>Flavobacterium</taxon>
    </lineage>
</organism>
<reference evidence="1 2" key="1">
    <citation type="submission" date="2013-09" db="EMBL/GenBank/DDBJ databases">
        <authorList>
            <person name="Zeng Z."/>
            <person name="Chen C."/>
        </authorList>
    </citation>
    <scope>NUCLEOTIDE SEQUENCE [LARGE SCALE GENOMIC DNA]</scope>
    <source>
        <strain evidence="1 2">WB 3.3-2</strain>
    </source>
</reference>
<keyword evidence="2" id="KW-1185">Reference proteome</keyword>
<proteinExistence type="predicted"/>
<accession>A0A0A2M6U0</accession>
<name>A0A0A2M6U0_9FLAO</name>
<evidence type="ECO:0000313" key="1">
    <source>
        <dbReference type="EMBL" id="KGO88367.1"/>
    </source>
</evidence>
<gene>
    <name evidence="1" type="ORF">Q765_00145</name>
</gene>
<dbReference type="RefSeq" id="WP_020211364.1">
    <property type="nucleotide sequence ID" value="NZ_JRLX01000001.1"/>
</dbReference>
<evidence type="ECO:0000313" key="2">
    <source>
        <dbReference type="Proteomes" id="UP000030152"/>
    </source>
</evidence>
<dbReference type="Proteomes" id="UP000030152">
    <property type="component" value="Unassembled WGS sequence"/>
</dbReference>